<protein>
    <submittedName>
        <fullName evidence="1">Uncharacterized protein</fullName>
    </submittedName>
</protein>
<evidence type="ECO:0000313" key="2">
    <source>
        <dbReference type="Proteomes" id="UP001307849"/>
    </source>
</evidence>
<dbReference type="Proteomes" id="UP001307849">
    <property type="component" value="Unassembled WGS sequence"/>
</dbReference>
<evidence type="ECO:0000313" key="1">
    <source>
        <dbReference type="EMBL" id="KAK6521353.1"/>
    </source>
</evidence>
<comment type="caution">
    <text evidence="1">The sequence shown here is derived from an EMBL/GenBank/DDBJ whole genome shotgun (WGS) entry which is preliminary data.</text>
</comment>
<proteinExistence type="predicted"/>
<dbReference type="AlphaFoldDB" id="A0AAN8NN01"/>
<reference evidence="1 2" key="1">
    <citation type="submission" date="2019-10" db="EMBL/GenBank/DDBJ databases">
        <authorList>
            <person name="Palmer J.M."/>
        </authorList>
    </citation>
    <scope>NUCLEOTIDE SEQUENCE [LARGE SCALE GENOMIC DNA]</scope>
    <source>
        <strain evidence="1 2">TWF506</strain>
    </source>
</reference>
<organism evidence="1 2">
    <name type="scientific">Arthrobotrys conoides</name>
    <dbReference type="NCBI Taxonomy" id="74498"/>
    <lineage>
        <taxon>Eukaryota</taxon>
        <taxon>Fungi</taxon>
        <taxon>Dikarya</taxon>
        <taxon>Ascomycota</taxon>
        <taxon>Pezizomycotina</taxon>
        <taxon>Orbiliomycetes</taxon>
        <taxon>Orbiliales</taxon>
        <taxon>Orbiliaceae</taxon>
        <taxon>Arthrobotrys</taxon>
    </lineage>
</organism>
<accession>A0AAN8NN01</accession>
<sequence>MEIVGAIPTRLLNELEIFYRVSRGFVAKFHPKDTPKSQDPSKYRRTSYPVDEMDVDGEPSGVTSRLAAAVRALEGVSGSEVISEESAGKMRASTADGLIKVSDA</sequence>
<keyword evidence="2" id="KW-1185">Reference proteome</keyword>
<dbReference type="EMBL" id="JAVHJM010000001">
    <property type="protein sequence ID" value="KAK6521353.1"/>
    <property type="molecule type" value="Genomic_DNA"/>
</dbReference>
<name>A0AAN8NN01_9PEZI</name>
<gene>
    <name evidence="1" type="ORF">TWF506_001574</name>
</gene>